<proteinExistence type="predicted"/>
<evidence type="ECO:0000256" key="1">
    <source>
        <dbReference type="SAM" id="MobiDB-lite"/>
    </source>
</evidence>
<accession>A0AAD5N047</accession>
<feature type="non-terminal residue" evidence="2">
    <location>
        <position position="91"/>
    </location>
</feature>
<dbReference type="Proteomes" id="UP001196413">
    <property type="component" value="Unassembled WGS sequence"/>
</dbReference>
<evidence type="ECO:0000313" key="2">
    <source>
        <dbReference type="EMBL" id="KAJ1358986.1"/>
    </source>
</evidence>
<organism evidence="2 3">
    <name type="scientific">Parelaphostrongylus tenuis</name>
    <name type="common">Meningeal worm</name>
    <dbReference type="NCBI Taxonomy" id="148309"/>
    <lineage>
        <taxon>Eukaryota</taxon>
        <taxon>Metazoa</taxon>
        <taxon>Ecdysozoa</taxon>
        <taxon>Nematoda</taxon>
        <taxon>Chromadorea</taxon>
        <taxon>Rhabditida</taxon>
        <taxon>Rhabditina</taxon>
        <taxon>Rhabditomorpha</taxon>
        <taxon>Strongyloidea</taxon>
        <taxon>Metastrongylidae</taxon>
        <taxon>Parelaphostrongylus</taxon>
    </lineage>
</organism>
<feature type="region of interest" description="Disordered" evidence="1">
    <location>
        <begin position="43"/>
        <end position="91"/>
    </location>
</feature>
<protein>
    <submittedName>
        <fullName evidence="2">Uncharacterized protein</fullName>
    </submittedName>
</protein>
<keyword evidence="3" id="KW-1185">Reference proteome</keyword>
<sequence length="91" mass="9898">MAAVIRLDVDDHEDADYIAIAAYTTMFHEDTVSLALTTTCERSEGFTPNSQRTISISSSNSPDSTIDSLLRSGSGEDSIASWSSYGRENEE</sequence>
<dbReference type="EMBL" id="JAHQIW010003530">
    <property type="protein sequence ID" value="KAJ1358986.1"/>
    <property type="molecule type" value="Genomic_DNA"/>
</dbReference>
<dbReference type="AlphaFoldDB" id="A0AAD5N047"/>
<gene>
    <name evidence="2" type="ORF">KIN20_017574</name>
</gene>
<comment type="caution">
    <text evidence="2">The sequence shown here is derived from an EMBL/GenBank/DDBJ whole genome shotgun (WGS) entry which is preliminary data.</text>
</comment>
<reference evidence="2" key="1">
    <citation type="submission" date="2021-06" db="EMBL/GenBank/DDBJ databases">
        <title>Parelaphostrongylus tenuis whole genome reference sequence.</title>
        <authorList>
            <person name="Garwood T.J."/>
            <person name="Larsen P.A."/>
            <person name="Fountain-Jones N.M."/>
            <person name="Garbe J.R."/>
            <person name="Macchietto M.G."/>
            <person name="Kania S.A."/>
            <person name="Gerhold R.W."/>
            <person name="Richards J.E."/>
            <person name="Wolf T.M."/>
        </authorList>
    </citation>
    <scope>NUCLEOTIDE SEQUENCE</scope>
    <source>
        <strain evidence="2">MNPRO001-30</strain>
        <tissue evidence="2">Meninges</tissue>
    </source>
</reference>
<feature type="compositionally biased region" description="Low complexity" evidence="1">
    <location>
        <begin position="48"/>
        <end position="68"/>
    </location>
</feature>
<feature type="compositionally biased region" description="Polar residues" evidence="1">
    <location>
        <begin position="80"/>
        <end position="91"/>
    </location>
</feature>
<evidence type="ECO:0000313" key="3">
    <source>
        <dbReference type="Proteomes" id="UP001196413"/>
    </source>
</evidence>
<name>A0AAD5N047_PARTN</name>